<dbReference type="EMBL" id="JBHSIS010000023">
    <property type="protein sequence ID" value="MFC4858637.1"/>
    <property type="molecule type" value="Genomic_DNA"/>
</dbReference>
<dbReference type="InterPro" id="IPR043737">
    <property type="entry name" value="DUF5682"/>
</dbReference>
<dbReference type="RefSeq" id="WP_378061237.1">
    <property type="nucleotide sequence ID" value="NZ_JBHSIS010000023.1"/>
</dbReference>
<proteinExistence type="predicted"/>
<dbReference type="Proteomes" id="UP001595859">
    <property type="component" value="Unassembled WGS sequence"/>
</dbReference>
<accession>A0ABV9SA79</accession>
<keyword evidence="2" id="KW-1185">Reference proteome</keyword>
<reference evidence="2" key="1">
    <citation type="journal article" date="2019" name="Int. J. Syst. Evol. Microbiol.">
        <title>The Global Catalogue of Microorganisms (GCM) 10K type strain sequencing project: providing services to taxonomists for standard genome sequencing and annotation.</title>
        <authorList>
            <consortium name="The Broad Institute Genomics Platform"/>
            <consortium name="The Broad Institute Genome Sequencing Center for Infectious Disease"/>
            <person name="Wu L."/>
            <person name="Ma J."/>
        </authorList>
    </citation>
    <scope>NUCLEOTIDE SEQUENCE [LARGE SCALE GENOMIC DNA]</scope>
    <source>
        <strain evidence="2">ZS-22-S1</strain>
    </source>
</reference>
<evidence type="ECO:0000313" key="2">
    <source>
        <dbReference type="Proteomes" id="UP001595859"/>
    </source>
</evidence>
<sequence>MTPSTNDERVHVLGIRHHGPGSARAVATALAELDPEIVLIEGPPELDAVAPLAIATGMRPPVAGLVYAVDAPATASFYPMAVFSPEWVALRWALERDREVRFLDLPANVALVLDDEQDPDAEPPMDPIRTLATAAGFDDAERWWEDAVELRYHGLDVFHAVLDAMRTLREGHVPDLRTRRREAAMRRVLRAALRSAAQRIAVVCGAWHAPVLVPSTFPTQTADAQLLKGLRTTKVAATWVPWTSTRLARMSGYGAGIESPGWYHHLFTAPDEVVGRWLVRVAHLLRREQHDVSPAAVIEAVRLAHTLATIRDRPHPGLPEVLESCQAVLCGGSDVPMRLVARKLLVGDILGRVPRETPMVPLAMDLAATRKRLRLKQSAAEQQLDLDLRTETNLARSKLLHRLLLLDVRWGEPADASRGRGTFRESWTLEWTPELEVALIEASGYGTTIESAATAVVAARAAEADIAGLSVLVETTLTADLPSALAGVLAALDERAARQHDTTRLMAAVEPMARVRRYGNVRRADTEVVQRVLTGIVTRIAVGLPAACTALDDEAAAELRALVDGVQRGIGLLDQEELRAVWYSALRSVADRSSVPGLIAGRAVRLLLDAGLIDVADAGARLSRQLSLAADATQAAGWLAGFLSGEAALLVHEPQLLEIVDSWATGVNGELFDHLLPLLRRTFAEFSATERRDIGLRVRRIDRGEGASGVRADDAAVDHERASLVVPRILELLR</sequence>
<dbReference type="InterPro" id="IPR050458">
    <property type="entry name" value="LolB"/>
</dbReference>
<dbReference type="PANTHER" id="PTHR30634:SF14">
    <property type="match status" value="1"/>
</dbReference>
<protein>
    <submittedName>
        <fullName evidence="1">DUF5682 family protein</fullName>
    </submittedName>
</protein>
<comment type="caution">
    <text evidence="1">The sequence shown here is derived from an EMBL/GenBank/DDBJ whole genome shotgun (WGS) entry which is preliminary data.</text>
</comment>
<organism evidence="1 2">
    <name type="scientific">Actinophytocola glycyrrhizae</name>
    <dbReference type="NCBI Taxonomy" id="2044873"/>
    <lineage>
        <taxon>Bacteria</taxon>
        <taxon>Bacillati</taxon>
        <taxon>Actinomycetota</taxon>
        <taxon>Actinomycetes</taxon>
        <taxon>Pseudonocardiales</taxon>
        <taxon>Pseudonocardiaceae</taxon>
    </lineage>
</organism>
<dbReference type="Pfam" id="PF18934">
    <property type="entry name" value="DUF5682"/>
    <property type="match status" value="1"/>
</dbReference>
<name>A0ABV9SA79_9PSEU</name>
<dbReference type="PANTHER" id="PTHR30634">
    <property type="entry name" value="OUTER MEMBRANE LOLAB LIPOPROTEIN INSERTION APPARATUS"/>
    <property type="match status" value="1"/>
</dbReference>
<evidence type="ECO:0000313" key="1">
    <source>
        <dbReference type="EMBL" id="MFC4858637.1"/>
    </source>
</evidence>
<gene>
    <name evidence="1" type="ORF">ACFPCV_34500</name>
</gene>